<proteinExistence type="inferred from homology"/>
<name>A0ABV4HVH8_9GAMM</name>
<comment type="similarity">
    <text evidence="1">Belongs to the UPF0149 family.</text>
</comment>
<reference evidence="2 3" key="1">
    <citation type="submission" date="2024-07" db="EMBL/GenBank/DDBJ databases">
        <title>Luteimonas salilacus sp. nov., isolated from the shore soil of Salt Lake in Tibet of China.</title>
        <authorList>
            <person name="Zhang X."/>
            <person name="Li A."/>
        </authorList>
    </citation>
    <scope>NUCLEOTIDE SEQUENCE [LARGE SCALE GENOMIC DNA]</scope>
    <source>
        <strain evidence="2 3">B3-2-R+30</strain>
    </source>
</reference>
<dbReference type="NCBIfam" id="NF003405">
    <property type="entry name" value="PRK04758.1"/>
    <property type="match status" value="1"/>
</dbReference>
<dbReference type="Gene3D" id="1.20.120.740">
    <property type="entry name" value="YgfB uncharacterised protein family UPF0149, PF03695"/>
    <property type="match status" value="1"/>
</dbReference>
<keyword evidence="3" id="KW-1185">Reference proteome</keyword>
<evidence type="ECO:0000313" key="2">
    <source>
        <dbReference type="EMBL" id="MEZ0475384.1"/>
    </source>
</evidence>
<dbReference type="InterPro" id="IPR036255">
    <property type="entry name" value="YgfB-like_sf"/>
</dbReference>
<dbReference type="PANTHER" id="PTHR37528">
    <property type="entry name" value="UPF0149 PROTEIN YGFB"/>
    <property type="match status" value="1"/>
</dbReference>
<evidence type="ECO:0000313" key="3">
    <source>
        <dbReference type="Proteomes" id="UP001566331"/>
    </source>
</evidence>
<dbReference type="EMBL" id="JBFWIC010000016">
    <property type="protein sequence ID" value="MEZ0475384.1"/>
    <property type="molecule type" value="Genomic_DNA"/>
</dbReference>
<accession>A0ABV4HVH8</accession>
<dbReference type="InterPro" id="IPR011978">
    <property type="entry name" value="YgfB-like"/>
</dbReference>
<dbReference type="SUPFAM" id="SSF101327">
    <property type="entry name" value="YgfB-like"/>
    <property type="match status" value="1"/>
</dbReference>
<evidence type="ECO:0000256" key="1">
    <source>
        <dbReference type="ARBA" id="ARBA00038308"/>
    </source>
</evidence>
<organism evidence="2 3">
    <name type="scientific">Luteimonas salinilitoris</name>
    <dbReference type="NCBI Taxonomy" id="3237697"/>
    <lineage>
        <taxon>Bacteria</taxon>
        <taxon>Pseudomonadati</taxon>
        <taxon>Pseudomonadota</taxon>
        <taxon>Gammaproteobacteria</taxon>
        <taxon>Lysobacterales</taxon>
        <taxon>Lysobacteraceae</taxon>
        <taxon>Luteimonas</taxon>
    </lineage>
</organism>
<gene>
    <name evidence="2" type="ORF">AB6713_12300</name>
</gene>
<protein>
    <submittedName>
        <fullName evidence="2">UPF0149 family protein</fullName>
    </submittedName>
</protein>
<dbReference type="PANTHER" id="PTHR37528:SF1">
    <property type="entry name" value="UPF0149 PROTEIN YGFB"/>
    <property type="match status" value="1"/>
</dbReference>
<sequence>MPSQRDVQNACRTAGLGVSAAELHGGLCGWLAGGGADGPEWLQRVLVDDSLPAPPDETLEQLRRASVAQLEDRSFGFELLLPDAEATLYERSGALFDWCRGFLGGFGLAAGQAPPLSEETKEALADLAKLAAASPQDGGDQEDEAALAEIEEFVRVAALLLHGDCALGPRHRQRLN</sequence>
<comment type="caution">
    <text evidence="2">The sequence shown here is derived from an EMBL/GenBank/DDBJ whole genome shotgun (WGS) entry which is preliminary data.</text>
</comment>
<dbReference type="Pfam" id="PF03695">
    <property type="entry name" value="UPF0149"/>
    <property type="match status" value="1"/>
</dbReference>
<dbReference type="Proteomes" id="UP001566331">
    <property type="component" value="Unassembled WGS sequence"/>
</dbReference>